<dbReference type="PANTHER" id="PTHR12446:SF34">
    <property type="entry name" value="PROTEIN LIN-54 HOMOLOG"/>
    <property type="match status" value="1"/>
</dbReference>
<evidence type="ECO:0000313" key="5">
    <source>
        <dbReference type="EMBL" id="KAF8565558.1"/>
    </source>
</evidence>
<evidence type="ECO:0000259" key="4">
    <source>
        <dbReference type="PROSITE" id="PS51634"/>
    </source>
</evidence>
<evidence type="ECO:0000256" key="1">
    <source>
        <dbReference type="ARBA" id="ARBA00004123"/>
    </source>
</evidence>
<dbReference type="GO" id="GO:0005634">
    <property type="term" value="C:nucleus"/>
    <property type="evidence" value="ECO:0007669"/>
    <property type="project" value="UniProtKB-SubCell"/>
</dbReference>
<evidence type="ECO:0000313" key="6">
    <source>
        <dbReference type="Proteomes" id="UP000699462"/>
    </source>
</evidence>
<proteinExistence type="inferred from homology"/>
<accession>A0A8T0DF73</accession>
<dbReference type="InterPro" id="IPR005172">
    <property type="entry name" value="CRC"/>
</dbReference>
<gene>
    <name evidence="5" type="ORF">P879_10467</name>
</gene>
<evidence type="ECO:0000256" key="2">
    <source>
        <dbReference type="ARBA" id="ARBA00007267"/>
    </source>
</evidence>
<dbReference type="Proteomes" id="UP000699462">
    <property type="component" value="Unassembled WGS sequence"/>
</dbReference>
<comment type="similarity">
    <text evidence="2">Belongs to the lin-54 family.</text>
</comment>
<organism evidence="5 6">
    <name type="scientific">Paragonimus westermani</name>
    <dbReference type="NCBI Taxonomy" id="34504"/>
    <lineage>
        <taxon>Eukaryota</taxon>
        <taxon>Metazoa</taxon>
        <taxon>Spiralia</taxon>
        <taxon>Lophotrochozoa</taxon>
        <taxon>Platyhelminthes</taxon>
        <taxon>Trematoda</taxon>
        <taxon>Digenea</taxon>
        <taxon>Plagiorchiida</taxon>
        <taxon>Troglotremata</taxon>
        <taxon>Troglotrematidae</taxon>
        <taxon>Paragonimus</taxon>
    </lineage>
</organism>
<dbReference type="InterPro" id="IPR033467">
    <property type="entry name" value="Tesmin/TSO1-like_CXC"/>
</dbReference>
<dbReference type="EMBL" id="JTDF01006528">
    <property type="protein sequence ID" value="KAF8565558.1"/>
    <property type="molecule type" value="Genomic_DNA"/>
</dbReference>
<dbReference type="AlphaFoldDB" id="A0A8T0DF73"/>
<dbReference type="GO" id="GO:0006355">
    <property type="term" value="P:regulation of DNA-templated transcription"/>
    <property type="evidence" value="ECO:0007669"/>
    <property type="project" value="TreeGrafter"/>
</dbReference>
<dbReference type="Pfam" id="PF03638">
    <property type="entry name" value="TCR"/>
    <property type="match status" value="1"/>
</dbReference>
<dbReference type="PROSITE" id="PS51634">
    <property type="entry name" value="CRC"/>
    <property type="match status" value="1"/>
</dbReference>
<sequence length="691" mass="77243">MSALFFDNREEQHVMNTLQKQRDLVLAAEFEKKFGDTRENDDSSHDFEIQSNKNKSDDAVLPRLCSTINGATTYKKPCNCTKSHCLKLYCECFARGIACENCNCSNCMNNVIHDEARRKAIKLTLERNPLAFHPKIGIRLQVPTVNTLRPKSVVPICVVVRVVEIMTMGACKGTTFILIRQIFPSKKVLTYTKSDCIFPLIFLFSVVSSAVCFEHANSNVINGQMIRLPHANQAFGRYTGMNENLCSCNCSVDEPILPNGFLSMEVTEAACGCMLAQLDEAKQRSVSPVWQERVVLEEFGKCLEQILESAAKVSYTSTYADTVNYSSDETMHDPYPTTILSSTNSRSSHLTQFINSEHVNHIYTCEKNSQSNLTPISRDPYAEPELGLMKYSDHTDSFLDGHFTYPESLTTATIQTHLKLPVFETTAMAQPHSLSSVYAAEFMGQPVVQMFNTLEEASEALPNTLPTIHYTQISEQPDHLIYSNDQSKGLEQVVFYSGAAPMFDNSRAFVPPNVPNSLQTASFNTLANMPFPSKTERGAPSHLFSIQQNVGRDLPGGNVSADLDELAMIPNEMSEIRTEGTEEEEEVQNATAALLHANQDYNSTEFALPTQMDMNGVGEFHVTESNYMASMERLTESNSLVLLDPNEAQPFETNYGLTNEIYYHNISTQQPEMEALDIAHPLKNEVGFYDL</sequence>
<comment type="caution">
    <text evidence="5">The sequence shown here is derived from an EMBL/GenBank/DDBJ whole genome shotgun (WGS) entry which is preliminary data.</text>
</comment>
<name>A0A8T0DF73_9TREM</name>
<dbReference type="InterPro" id="IPR028307">
    <property type="entry name" value="Lin-54_fam"/>
</dbReference>
<dbReference type="OrthoDB" id="6283463at2759"/>
<reference evidence="5 6" key="1">
    <citation type="submission" date="2019-07" db="EMBL/GenBank/DDBJ databases">
        <title>Annotation for the trematode Paragonimus westermani.</title>
        <authorList>
            <person name="Choi Y.-J."/>
        </authorList>
    </citation>
    <scope>NUCLEOTIDE SEQUENCE [LARGE SCALE GENOMIC DNA]</scope>
    <source>
        <strain evidence="5">180907_Pwestermani</strain>
    </source>
</reference>
<protein>
    <recommendedName>
        <fullName evidence="4">CRC domain-containing protein</fullName>
    </recommendedName>
</protein>
<dbReference type="PANTHER" id="PTHR12446">
    <property type="entry name" value="TESMIN/TSO1-RELATED"/>
    <property type="match status" value="1"/>
</dbReference>
<dbReference type="SMART" id="SM01114">
    <property type="entry name" value="CXC"/>
    <property type="match status" value="1"/>
</dbReference>
<keyword evidence="6" id="KW-1185">Reference proteome</keyword>
<feature type="domain" description="CRC" evidence="4">
    <location>
        <begin position="74"/>
        <end position="136"/>
    </location>
</feature>
<keyword evidence="3" id="KW-0539">Nucleus</keyword>
<comment type="subcellular location">
    <subcellularLocation>
        <location evidence="1">Nucleus</location>
    </subcellularLocation>
</comment>
<evidence type="ECO:0000256" key="3">
    <source>
        <dbReference type="ARBA" id="ARBA00023242"/>
    </source>
</evidence>